<keyword evidence="3" id="KW-1185">Reference proteome</keyword>
<feature type="compositionally biased region" description="Acidic residues" evidence="1">
    <location>
        <begin position="108"/>
        <end position="120"/>
    </location>
</feature>
<evidence type="ECO:0000256" key="1">
    <source>
        <dbReference type="SAM" id="MobiDB-lite"/>
    </source>
</evidence>
<dbReference type="Proteomes" id="UP001642464">
    <property type="component" value="Unassembled WGS sequence"/>
</dbReference>
<sequence length="923" mass="102112">MASTSAELEAKLLKRRQKCEGAISPPTQKGSRVWSDEMAKAVMRMAIHKMSTRPKGKDVESAAVAARFGQKYLILLGCIPALLLCMFLSQRPFERPGAELASHMAGDSPEDSPEEDPLPELEEELPFALASGDLQQFSATVQESHLQPVPQFHQPDLQVEAPRDLTSEWSHFLSENGAIRQAGLRRLGMELKQRLMQNLATPIKDSLELPYLLVNKALVDKSNPAMCLALLVTLDLVDYVNPAMCLAFLVTLDLVDLVNLDMFWTRTSWMWSSSFWTFGPMAFYSNKPYEFYTTTASGKCTSTFNSGNTYKSAWSTGCQFEDFSNATRSLGEVSCGVPDSSQPTDMESLLRQLVSTLGGERKSQVPTWSGAPNLLRQWLKSLGLWEQETSLPKSKWGLRLYAALTDDAKRIADTVPMDELVTERGYSAILTALMSKYKPYLEAVGPSSVDSFLYLGERGPKESFAAYLARKEVQRQELESQIGEKLQTLVAGRVLLRQANLTEQQQQLLALKMTTLATYEEVIQSLRPLDRLDSLAKAGGLPGAATTTNKTYMTAEPYDYDYFDEDEEEEDGEADDYDYEEDGDSVEDGMLQFEDREYDEMEAVYVQAYNDVRKDLRTTSSIFVFSKVNSEATQRSLTRAIYACVRCRANQCVVDTAAEDAVTGSQAYEAMVEELASLGLRPVPVKQQGIPCAGIGGQAQLRLVADVPTCIAGLLGIIRFSVIEDTENFVTPPLLPISYLEAVGSTLDFIHDVYTTQDGHSTVMTRLPSGHRAVSLFEFDITPWNLPPEHRVNGFDPFVLPAGRSSHSFLGGVGSVGSGSVVPLRGSTFVDRTPDAGVPMDDSVFLHYLETHSKHPAPSTVRTAPSTVPSESESTRREDRPGTPTEKYTTASERSMEREPESVAELPSMRTGSCRRPSCTCFT</sequence>
<feature type="region of interest" description="Disordered" evidence="1">
    <location>
        <begin position="855"/>
        <end position="923"/>
    </location>
</feature>
<feature type="region of interest" description="Disordered" evidence="1">
    <location>
        <begin position="98"/>
        <end position="120"/>
    </location>
</feature>
<comment type="caution">
    <text evidence="2">The sequence shown here is derived from an EMBL/GenBank/DDBJ whole genome shotgun (WGS) entry which is preliminary data.</text>
</comment>
<reference evidence="2 3" key="1">
    <citation type="submission" date="2024-02" db="EMBL/GenBank/DDBJ databases">
        <authorList>
            <person name="Chen Y."/>
            <person name="Shah S."/>
            <person name="Dougan E. K."/>
            <person name="Thang M."/>
            <person name="Chan C."/>
        </authorList>
    </citation>
    <scope>NUCLEOTIDE SEQUENCE [LARGE SCALE GENOMIC DNA]</scope>
</reference>
<evidence type="ECO:0000313" key="3">
    <source>
        <dbReference type="Proteomes" id="UP001642464"/>
    </source>
</evidence>
<accession>A0ABP0QD76</accession>
<dbReference type="EMBL" id="CAXAMM010039296">
    <property type="protein sequence ID" value="CAK9085405.1"/>
    <property type="molecule type" value="Genomic_DNA"/>
</dbReference>
<proteinExistence type="predicted"/>
<protein>
    <submittedName>
        <fullName evidence="2">Uncharacterized protein</fullName>
    </submittedName>
</protein>
<gene>
    <name evidence="2" type="ORF">SCF082_LOCUS40463</name>
</gene>
<feature type="compositionally biased region" description="Polar residues" evidence="1">
    <location>
        <begin position="860"/>
        <end position="872"/>
    </location>
</feature>
<organism evidence="2 3">
    <name type="scientific">Durusdinium trenchii</name>
    <dbReference type="NCBI Taxonomy" id="1381693"/>
    <lineage>
        <taxon>Eukaryota</taxon>
        <taxon>Sar</taxon>
        <taxon>Alveolata</taxon>
        <taxon>Dinophyceae</taxon>
        <taxon>Suessiales</taxon>
        <taxon>Symbiodiniaceae</taxon>
        <taxon>Durusdinium</taxon>
    </lineage>
</organism>
<evidence type="ECO:0000313" key="2">
    <source>
        <dbReference type="EMBL" id="CAK9085405.1"/>
    </source>
</evidence>
<name>A0ABP0QD76_9DINO</name>